<evidence type="ECO:0000256" key="1">
    <source>
        <dbReference type="SAM" id="MobiDB-lite"/>
    </source>
</evidence>
<comment type="caution">
    <text evidence="2">The sequence shown here is derived from an EMBL/GenBank/DDBJ whole genome shotgun (WGS) entry which is preliminary data.</text>
</comment>
<dbReference type="EMBL" id="JADOUF010000001">
    <property type="protein sequence ID" value="MBG6136608.1"/>
    <property type="molecule type" value="Genomic_DNA"/>
</dbReference>
<keyword evidence="3" id="KW-1185">Reference proteome</keyword>
<feature type="region of interest" description="Disordered" evidence="1">
    <location>
        <begin position="31"/>
        <end position="57"/>
    </location>
</feature>
<proteinExistence type="predicted"/>
<protein>
    <submittedName>
        <fullName evidence="2">Uncharacterized protein</fullName>
    </submittedName>
</protein>
<gene>
    <name evidence="2" type="ORF">IW245_002802</name>
</gene>
<dbReference type="Proteomes" id="UP000622552">
    <property type="component" value="Unassembled WGS sequence"/>
</dbReference>
<organism evidence="2 3">
    <name type="scientific">Longispora fulva</name>
    <dbReference type="NCBI Taxonomy" id="619741"/>
    <lineage>
        <taxon>Bacteria</taxon>
        <taxon>Bacillati</taxon>
        <taxon>Actinomycetota</taxon>
        <taxon>Actinomycetes</taxon>
        <taxon>Micromonosporales</taxon>
        <taxon>Micromonosporaceae</taxon>
        <taxon>Longispora</taxon>
    </lineage>
</organism>
<feature type="region of interest" description="Disordered" evidence="1">
    <location>
        <begin position="76"/>
        <end position="102"/>
    </location>
</feature>
<accession>A0A8J7GA53</accession>
<feature type="compositionally biased region" description="Basic and acidic residues" evidence="1">
    <location>
        <begin position="76"/>
        <end position="89"/>
    </location>
</feature>
<dbReference type="AlphaFoldDB" id="A0A8J7GA53"/>
<evidence type="ECO:0000313" key="2">
    <source>
        <dbReference type="EMBL" id="MBG6136608.1"/>
    </source>
</evidence>
<name>A0A8J7GA53_9ACTN</name>
<dbReference type="RefSeq" id="WP_197003561.1">
    <property type="nucleotide sequence ID" value="NZ_BONS01000016.1"/>
</dbReference>
<reference evidence="2" key="1">
    <citation type="submission" date="2020-11" db="EMBL/GenBank/DDBJ databases">
        <title>Sequencing the genomes of 1000 actinobacteria strains.</title>
        <authorList>
            <person name="Klenk H.-P."/>
        </authorList>
    </citation>
    <scope>NUCLEOTIDE SEQUENCE</scope>
    <source>
        <strain evidence="2">DSM 45356</strain>
    </source>
</reference>
<sequence>MRHVDADHGPGLAGDHRFLVLGLRGQEDRRLGELGARPVPRLSRGGQPASQPEGLTPRPVGFVWTLGAIEKYGVPDKGVKDAAQRRRVGEQPVPVPVQDLAQ</sequence>
<evidence type="ECO:0000313" key="3">
    <source>
        <dbReference type="Proteomes" id="UP000622552"/>
    </source>
</evidence>